<reference evidence="2" key="2">
    <citation type="submission" date="2024-01" db="EMBL/GenBank/DDBJ databases">
        <title>Roseobacter fucihabitans sp. nov., isolated from the brown alga Fucus spiralis.</title>
        <authorList>
            <person name="Hahnke S."/>
            <person name="Berger M."/>
            <person name="Schlingloff A."/>
            <person name="Athale I."/>
            <person name="Neumann-Schaal M."/>
            <person name="Adenaya A."/>
            <person name="Poehlein A."/>
            <person name="Daniel R."/>
            <person name="Pertersen J."/>
            <person name="Brinkhoff T."/>
        </authorList>
    </citation>
    <scope>NUCLEOTIDE SEQUENCE [LARGE SCALE GENOMIC DNA]</scope>
    <source>
        <strain evidence="2">B14</strain>
    </source>
</reference>
<sequence>MPQFQAAFMFGYFSNFPFIEEAKPEAELCFVLCANTGETHHTPSKPIYKFNEMKAVCSDIAEKWDNISPPKNAVF</sequence>
<protein>
    <submittedName>
        <fullName evidence="1">Uncharacterized protein</fullName>
    </submittedName>
</protein>
<evidence type="ECO:0000313" key="2">
    <source>
        <dbReference type="Proteomes" id="UP001318682"/>
    </source>
</evidence>
<accession>A0ABZ2BS75</accession>
<keyword evidence="2" id="KW-1185">Reference proteome</keyword>
<evidence type="ECO:0000313" key="1">
    <source>
        <dbReference type="EMBL" id="WVX48874.1"/>
    </source>
</evidence>
<gene>
    <name evidence="1" type="ORF">ROLI_019570</name>
</gene>
<proteinExistence type="predicted"/>
<dbReference type="Proteomes" id="UP001318682">
    <property type="component" value="Chromosome"/>
</dbReference>
<reference evidence="1 2" key="1">
    <citation type="submission" date="2015-07" db="EMBL/GenBank/DDBJ databases">
        <authorList>
            <person name="Voget S."/>
            <person name="Dogs M."/>
            <person name="Brinkhoff T.H."/>
            <person name="Daniel R."/>
        </authorList>
    </citation>
    <scope>NUCLEOTIDE SEQUENCE [LARGE SCALE GENOMIC DNA]</scope>
    <source>
        <strain evidence="1 2">B14</strain>
    </source>
</reference>
<dbReference type="EMBL" id="CP143423">
    <property type="protein sequence ID" value="WVX48874.1"/>
    <property type="molecule type" value="Genomic_DNA"/>
</dbReference>
<organism evidence="1 2">
    <name type="scientific">Roseobacter fucihabitans</name>
    <dbReference type="NCBI Taxonomy" id="1537242"/>
    <lineage>
        <taxon>Bacteria</taxon>
        <taxon>Pseudomonadati</taxon>
        <taxon>Pseudomonadota</taxon>
        <taxon>Alphaproteobacteria</taxon>
        <taxon>Rhodobacterales</taxon>
        <taxon>Roseobacteraceae</taxon>
        <taxon>Roseobacter</taxon>
    </lineage>
</organism>
<name>A0ABZ2BS75_9RHOB</name>